<dbReference type="InterPro" id="IPR041633">
    <property type="entry name" value="Polbeta"/>
</dbReference>
<name>A0ABV6BJ87_9FLAO</name>
<keyword evidence="3" id="KW-1185">Reference proteome</keyword>
<dbReference type="InterPro" id="IPR043519">
    <property type="entry name" value="NT_sf"/>
</dbReference>
<evidence type="ECO:0000313" key="3">
    <source>
        <dbReference type="Proteomes" id="UP001589734"/>
    </source>
</evidence>
<protein>
    <submittedName>
        <fullName evidence="2">Nucleotidyltransferase domain-containing protein</fullName>
    </submittedName>
</protein>
<dbReference type="EMBL" id="JBHLYW010000001">
    <property type="protein sequence ID" value="MFC0075481.1"/>
    <property type="molecule type" value="Genomic_DNA"/>
</dbReference>
<accession>A0ABV6BJ87</accession>
<dbReference type="Proteomes" id="UP001589734">
    <property type="component" value="Unassembled WGS sequence"/>
</dbReference>
<proteinExistence type="predicted"/>
<dbReference type="SUPFAM" id="SSF81301">
    <property type="entry name" value="Nucleotidyltransferase"/>
    <property type="match status" value="1"/>
</dbReference>
<sequence>MELSLNKFLENWTNNPDVIAILLTGSYAIELNHENSDIDIRIILDKNCQTTKGLIEIDGYKFSYLARSYDNIENRIKREFVINCKFEANVIRIGKILFQKNNIVNDLKKTADYYHESNFITRTISDDDLKTNMYHLYNYKSYLETLEDDSPFFIYSYISFMKLALNFYSRFLNIELFTDLKVEKLLTNKLYREKSGWSEFPDKDFSNLWQNALSLKNINKNNLSEVFNYLQIKIINFNEKNYIMIRQE</sequence>
<dbReference type="RefSeq" id="WP_379683857.1">
    <property type="nucleotide sequence ID" value="NZ_JBHLYW010000001.1"/>
</dbReference>
<comment type="caution">
    <text evidence="2">The sequence shown here is derived from an EMBL/GenBank/DDBJ whole genome shotgun (WGS) entry which is preliminary data.</text>
</comment>
<organism evidence="2 3">
    <name type="scientific">Flavobacterium procerum</name>
    <dbReference type="NCBI Taxonomy" id="1455569"/>
    <lineage>
        <taxon>Bacteria</taxon>
        <taxon>Pseudomonadati</taxon>
        <taxon>Bacteroidota</taxon>
        <taxon>Flavobacteriia</taxon>
        <taxon>Flavobacteriales</taxon>
        <taxon>Flavobacteriaceae</taxon>
        <taxon>Flavobacterium</taxon>
    </lineage>
</organism>
<evidence type="ECO:0000259" key="1">
    <source>
        <dbReference type="Pfam" id="PF18765"/>
    </source>
</evidence>
<evidence type="ECO:0000313" key="2">
    <source>
        <dbReference type="EMBL" id="MFC0075481.1"/>
    </source>
</evidence>
<dbReference type="Pfam" id="PF18765">
    <property type="entry name" value="Polbeta"/>
    <property type="match status" value="1"/>
</dbReference>
<dbReference type="Gene3D" id="3.30.460.10">
    <property type="entry name" value="Beta Polymerase, domain 2"/>
    <property type="match status" value="1"/>
</dbReference>
<reference evidence="2 3" key="1">
    <citation type="submission" date="2024-09" db="EMBL/GenBank/DDBJ databases">
        <authorList>
            <person name="Sun Q."/>
            <person name="Mori K."/>
        </authorList>
    </citation>
    <scope>NUCLEOTIDE SEQUENCE [LARGE SCALE GENOMIC DNA]</scope>
    <source>
        <strain evidence="2 3">CGMCC 1.12926</strain>
    </source>
</reference>
<feature type="domain" description="Polymerase beta nucleotidyltransferase" evidence="1">
    <location>
        <begin position="12"/>
        <end position="101"/>
    </location>
</feature>
<gene>
    <name evidence="2" type="ORF">ACFFLS_00390</name>
</gene>